<feature type="domain" description="EamA" evidence="2">
    <location>
        <begin position="167"/>
        <end position="299"/>
    </location>
</feature>
<feature type="transmembrane region" description="Helical" evidence="1">
    <location>
        <begin position="197"/>
        <end position="215"/>
    </location>
</feature>
<proteinExistence type="predicted"/>
<protein>
    <recommendedName>
        <fullName evidence="2">EamA domain-containing protein</fullName>
    </recommendedName>
</protein>
<evidence type="ECO:0000259" key="2">
    <source>
        <dbReference type="Pfam" id="PF00892"/>
    </source>
</evidence>
<dbReference type="InterPro" id="IPR000620">
    <property type="entry name" value="EamA_dom"/>
</dbReference>
<keyword evidence="4" id="KW-1185">Reference proteome</keyword>
<dbReference type="GO" id="GO:0016020">
    <property type="term" value="C:membrane"/>
    <property type="evidence" value="ECO:0007669"/>
    <property type="project" value="InterPro"/>
</dbReference>
<keyword evidence="1" id="KW-0472">Membrane</keyword>
<feature type="transmembrane region" description="Helical" evidence="1">
    <location>
        <begin position="84"/>
        <end position="104"/>
    </location>
</feature>
<gene>
    <name evidence="3" type="ORF">CAY53_03930</name>
</gene>
<feature type="transmembrane region" description="Helical" evidence="1">
    <location>
        <begin position="51"/>
        <end position="72"/>
    </location>
</feature>
<dbReference type="InterPro" id="IPR037185">
    <property type="entry name" value="EmrE-like"/>
</dbReference>
<dbReference type="SUPFAM" id="SSF103481">
    <property type="entry name" value="Multidrug resistance efflux transporter EmrE"/>
    <property type="match status" value="2"/>
</dbReference>
<dbReference type="EMBL" id="CP021255">
    <property type="protein sequence ID" value="AVD70735.1"/>
    <property type="molecule type" value="Genomic_DNA"/>
</dbReference>
<dbReference type="Pfam" id="PF00892">
    <property type="entry name" value="EamA"/>
    <property type="match status" value="2"/>
</dbReference>
<feature type="transmembrane region" description="Helical" evidence="1">
    <location>
        <begin position="141"/>
        <end position="160"/>
    </location>
</feature>
<feature type="transmembrane region" description="Helical" evidence="1">
    <location>
        <begin position="110"/>
        <end position="134"/>
    </location>
</feature>
<dbReference type="PANTHER" id="PTHR22911:SF79">
    <property type="entry name" value="MOBA-LIKE NTP TRANSFERASE DOMAIN-CONTAINING PROTEIN"/>
    <property type="match status" value="1"/>
</dbReference>
<accession>A0A2L1GM29</accession>
<organism evidence="3 4">
    <name type="scientific">Desulfobulbus oralis</name>
    <dbReference type="NCBI Taxonomy" id="1986146"/>
    <lineage>
        <taxon>Bacteria</taxon>
        <taxon>Pseudomonadati</taxon>
        <taxon>Thermodesulfobacteriota</taxon>
        <taxon>Desulfobulbia</taxon>
        <taxon>Desulfobulbales</taxon>
        <taxon>Desulfobulbaceae</taxon>
        <taxon>Desulfobulbus</taxon>
    </lineage>
</organism>
<feature type="transmembrane region" description="Helical" evidence="1">
    <location>
        <begin position="258"/>
        <end position="277"/>
    </location>
</feature>
<feature type="domain" description="EamA" evidence="2">
    <location>
        <begin position="23"/>
        <end position="155"/>
    </location>
</feature>
<evidence type="ECO:0000256" key="1">
    <source>
        <dbReference type="SAM" id="Phobius"/>
    </source>
</evidence>
<sequence>MMGSCAAKRRLHGELMGFSNRQSGVFLVLAAAMLWGTSGTAQRFAPGGYDPLVIGALRLLVGGAALLCLAVWRRELGHFHDWNWPQVLGAALCISSYQLCFFAGVHLTGVAVGTMVAIGCAPVLSGFFGHFLFGERLRPRWWLATLLAVTGCTLLGLGSAALHVNIWGILLALGAGLVYAAYNFFLKALLARHPPTAVVAVASGGGALLLLPVLWRCDPLWLLQWRSVAVALYLGLVTLALSYWLLARGLRGLPASTVVTLGLAEPVTATLLGLVVLGERLHGLSAAGIVLVFAGLLVLAAPLPRRGAGQGRIGGREET</sequence>
<dbReference type="Gene3D" id="1.10.3730.20">
    <property type="match status" value="2"/>
</dbReference>
<dbReference type="PANTHER" id="PTHR22911">
    <property type="entry name" value="ACYL-MALONYL CONDENSING ENZYME-RELATED"/>
    <property type="match status" value="1"/>
</dbReference>
<feature type="transmembrane region" description="Helical" evidence="1">
    <location>
        <begin position="166"/>
        <end position="185"/>
    </location>
</feature>
<name>A0A2L1GM29_9BACT</name>
<dbReference type="Proteomes" id="UP000239867">
    <property type="component" value="Chromosome"/>
</dbReference>
<feature type="transmembrane region" description="Helical" evidence="1">
    <location>
        <begin position="283"/>
        <end position="303"/>
    </location>
</feature>
<evidence type="ECO:0000313" key="4">
    <source>
        <dbReference type="Proteomes" id="UP000239867"/>
    </source>
</evidence>
<dbReference type="KEGG" id="deo:CAY53_03930"/>
<keyword evidence="1" id="KW-1133">Transmembrane helix</keyword>
<feature type="transmembrane region" description="Helical" evidence="1">
    <location>
        <begin position="227"/>
        <end position="246"/>
    </location>
</feature>
<keyword evidence="1" id="KW-0812">Transmembrane</keyword>
<evidence type="ECO:0000313" key="3">
    <source>
        <dbReference type="EMBL" id="AVD70735.1"/>
    </source>
</evidence>
<dbReference type="AlphaFoldDB" id="A0A2L1GM29"/>
<reference evidence="3 4" key="1">
    <citation type="journal article" date="2018" name="MBio">
        <title>Insights into the evolution of host association through the isolation and characterization of a novel human periodontal pathobiont, Desulfobulbus oralis.</title>
        <authorList>
            <person name="Cross K.L."/>
            <person name="Chirania P."/>
            <person name="Xiong W."/>
            <person name="Beall C.J."/>
            <person name="Elkins J.G."/>
            <person name="Giannone R.J."/>
            <person name="Griffen A.L."/>
            <person name="Guss A.M."/>
            <person name="Hettich R.L."/>
            <person name="Joshi S.S."/>
            <person name="Mokrzan E.M."/>
            <person name="Martin R.K."/>
            <person name="Zhulin I.B."/>
            <person name="Leys E.J."/>
            <person name="Podar M."/>
        </authorList>
    </citation>
    <scope>NUCLEOTIDE SEQUENCE [LARGE SCALE GENOMIC DNA]</scope>
    <source>
        <strain evidence="3 4">ORNL</strain>
    </source>
</reference>